<evidence type="ECO:0000313" key="2">
    <source>
        <dbReference type="Proteomes" id="UP000446866"/>
    </source>
</evidence>
<accession>A0A845QKX8</accession>
<name>A0A845QKX8_9FIRM</name>
<dbReference type="EMBL" id="QXWK01000034">
    <property type="protein sequence ID" value="NBH62740.1"/>
    <property type="molecule type" value="Genomic_DNA"/>
</dbReference>
<comment type="caution">
    <text evidence="1">The sequence shown here is derived from an EMBL/GenBank/DDBJ whole genome shotgun (WGS) entry which is preliminary data.</text>
</comment>
<dbReference type="RefSeq" id="WP_160203025.1">
    <property type="nucleotide sequence ID" value="NZ_QXWK01000034.1"/>
</dbReference>
<proteinExistence type="predicted"/>
<protein>
    <recommendedName>
        <fullName evidence="3">Zinc ribbon domain-containing protein</fullName>
    </recommendedName>
</protein>
<reference evidence="1 2" key="1">
    <citation type="submission" date="2018-08" db="EMBL/GenBank/DDBJ databases">
        <title>Murine metabolic-syndrome-specific gut microbial biobank.</title>
        <authorList>
            <person name="Liu C."/>
        </authorList>
    </citation>
    <scope>NUCLEOTIDE SEQUENCE [LARGE SCALE GENOMIC DNA]</scope>
    <source>
        <strain evidence="1 2">28</strain>
    </source>
</reference>
<evidence type="ECO:0000313" key="1">
    <source>
        <dbReference type="EMBL" id="NBH62740.1"/>
    </source>
</evidence>
<gene>
    <name evidence="1" type="ORF">D0435_13880</name>
</gene>
<evidence type="ECO:0008006" key="3">
    <source>
        <dbReference type="Google" id="ProtNLM"/>
    </source>
</evidence>
<keyword evidence="2" id="KW-1185">Reference proteome</keyword>
<sequence length="103" mass="11631">MLWCKCCKKSVAAPQERVTYDIPNPDAGGYEKIVTYHCPDCGEEVYLQAGHCIMCGEHVAPEKSLCIHCYAEIHETLNELSMQMDLPFDEVLDGVAEYLNMED</sequence>
<organism evidence="1 2">
    <name type="scientific">Anaerotruncus colihominis</name>
    <dbReference type="NCBI Taxonomy" id="169435"/>
    <lineage>
        <taxon>Bacteria</taxon>
        <taxon>Bacillati</taxon>
        <taxon>Bacillota</taxon>
        <taxon>Clostridia</taxon>
        <taxon>Eubacteriales</taxon>
        <taxon>Oscillospiraceae</taxon>
        <taxon>Anaerotruncus</taxon>
    </lineage>
</organism>
<dbReference type="AlphaFoldDB" id="A0A845QKX8"/>
<dbReference type="Proteomes" id="UP000446866">
    <property type="component" value="Unassembled WGS sequence"/>
</dbReference>